<keyword evidence="2" id="KW-0964">Secreted</keyword>
<accession>A0A6P7GVH5</accession>
<dbReference type="PANTHER" id="PTHR10334">
    <property type="entry name" value="CYSTEINE-RICH SECRETORY PROTEIN-RELATED"/>
    <property type="match status" value="1"/>
</dbReference>
<organism evidence="6">
    <name type="scientific">Diabrotica virgifera virgifera</name>
    <name type="common">western corn rootworm</name>
    <dbReference type="NCBI Taxonomy" id="50390"/>
    <lineage>
        <taxon>Eukaryota</taxon>
        <taxon>Metazoa</taxon>
        <taxon>Ecdysozoa</taxon>
        <taxon>Arthropoda</taxon>
        <taxon>Hexapoda</taxon>
        <taxon>Insecta</taxon>
        <taxon>Pterygota</taxon>
        <taxon>Neoptera</taxon>
        <taxon>Endopterygota</taxon>
        <taxon>Coleoptera</taxon>
        <taxon>Polyphaga</taxon>
        <taxon>Cucujiformia</taxon>
        <taxon>Chrysomeloidea</taxon>
        <taxon>Chrysomelidae</taxon>
        <taxon>Galerucinae</taxon>
        <taxon>Diabroticina</taxon>
        <taxon>Diabroticites</taxon>
        <taxon>Diabrotica</taxon>
    </lineage>
</organism>
<dbReference type="InParanoid" id="A0A6P7GVH5"/>
<dbReference type="InterPro" id="IPR001283">
    <property type="entry name" value="CRISP-related"/>
</dbReference>
<proteinExistence type="predicted"/>
<reference evidence="6" key="1">
    <citation type="submission" date="2025-08" db="UniProtKB">
        <authorList>
            <consortium name="RefSeq"/>
        </authorList>
    </citation>
    <scope>IDENTIFICATION</scope>
    <source>
        <tissue evidence="6">Whole insect</tissue>
    </source>
</reference>
<feature type="transmembrane region" description="Helical" evidence="4">
    <location>
        <begin position="7"/>
        <end position="24"/>
    </location>
</feature>
<comment type="subcellular location">
    <subcellularLocation>
        <location evidence="1">Secreted</location>
    </subcellularLocation>
</comment>
<dbReference type="InterPro" id="IPR034113">
    <property type="entry name" value="SCP_GAPR1-like"/>
</dbReference>
<evidence type="ECO:0000256" key="1">
    <source>
        <dbReference type="ARBA" id="ARBA00004613"/>
    </source>
</evidence>
<feature type="compositionally biased region" description="Low complexity" evidence="3">
    <location>
        <begin position="59"/>
        <end position="72"/>
    </location>
</feature>
<evidence type="ECO:0000256" key="3">
    <source>
        <dbReference type="SAM" id="MobiDB-lite"/>
    </source>
</evidence>
<evidence type="ECO:0000259" key="5">
    <source>
        <dbReference type="SMART" id="SM00198"/>
    </source>
</evidence>
<evidence type="ECO:0000313" key="6">
    <source>
        <dbReference type="RefSeq" id="XP_028153509.1"/>
    </source>
</evidence>
<dbReference type="AlphaFoldDB" id="A0A6P7GVH5"/>
<protein>
    <submittedName>
        <fullName evidence="6">Golgi-associated plant pathogenesis-related protein 1-like</fullName>
    </submittedName>
</protein>
<evidence type="ECO:0000256" key="4">
    <source>
        <dbReference type="SAM" id="Phobius"/>
    </source>
</evidence>
<dbReference type="Pfam" id="PF00188">
    <property type="entry name" value="CAP"/>
    <property type="match status" value="1"/>
</dbReference>
<feature type="region of interest" description="Disordered" evidence="3">
    <location>
        <begin position="48"/>
        <end position="74"/>
    </location>
</feature>
<evidence type="ECO:0000256" key="2">
    <source>
        <dbReference type="ARBA" id="ARBA00022525"/>
    </source>
</evidence>
<dbReference type="FunCoup" id="A0A6P7GVH5">
    <property type="interactions" value="21"/>
</dbReference>
<dbReference type="PRINTS" id="PR00837">
    <property type="entry name" value="V5TPXLIKE"/>
</dbReference>
<dbReference type="InterPro" id="IPR035940">
    <property type="entry name" value="CAP_sf"/>
</dbReference>
<feature type="domain" description="SCP" evidence="5">
    <location>
        <begin position="82"/>
        <end position="217"/>
    </location>
</feature>
<dbReference type="CDD" id="cd05382">
    <property type="entry name" value="CAP_GAPR1-like"/>
    <property type="match status" value="1"/>
</dbReference>
<dbReference type="InterPro" id="IPR014044">
    <property type="entry name" value="CAP_dom"/>
</dbReference>
<dbReference type="RefSeq" id="XP_028153509.1">
    <property type="nucleotide sequence ID" value="XM_028297708.1"/>
</dbReference>
<dbReference type="Gene3D" id="3.40.33.10">
    <property type="entry name" value="CAP"/>
    <property type="match status" value="1"/>
</dbReference>
<gene>
    <name evidence="6" type="primary">LOC114346978</name>
</gene>
<keyword evidence="4" id="KW-0472">Membrane</keyword>
<dbReference type="SUPFAM" id="SSF55797">
    <property type="entry name" value="PR-1-like"/>
    <property type="match status" value="1"/>
</dbReference>
<dbReference type="GO" id="GO:0005576">
    <property type="term" value="C:extracellular region"/>
    <property type="evidence" value="ECO:0007669"/>
    <property type="project" value="UniProtKB-SubCell"/>
</dbReference>
<keyword evidence="4" id="KW-1133">Transmembrane helix</keyword>
<keyword evidence="4" id="KW-0812">Transmembrane</keyword>
<dbReference type="SMART" id="SM00198">
    <property type="entry name" value="SCP"/>
    <property type="match status" value="1"/>
</dbReference>
<sequence length="228" mass="25787">MYYIGKTVYFILKCFILGSIYVVANYSPAGNFVGHYVENVPPVKPTWFADSSSKKDPSPRSSSKSLASPSSPGLCSQGNFSDFALEALKVHNEYRRRHGTQDLVLSEEICRYAQEWADTCARTASLQHRANSQYGENIFSVYSSDYSHTPSARDAVKEWYDEVKRHTFGVERVNQGSLHFTQVIWKESKELGIGMAKNKRGQTYVVANYSPRGNYIGQFVENVPRPRS</sequence>
<name>A0A6P7GVH5_DIAVI</name>
<dbReference type="FunFam" id="3.40.33.10:FF:000002">
    <property type="entry name" value="Golgi-associated plant pathogenesis-related protein 1"/>
    <property type="match status" value="1"/>
</dbReference>